<evidence type="ECO:0000313" key="2">
    <source>
        <dbReference type="EMBL" id="MST49648.1"/>
    </source>
</evidence>
<keyword evidence="1" id="KW-1133">Transmembrane helix</keyword>
<reference evidence="2 3" key="1">
    <citation type="submission" date="2019-08" db="EMBL/GenBank/DDBJ databases">
        <title>In-depth cultivation of the pig gut microbiome towards novel bacterial diversity and tailored functional studies.</title>
        <authorList>
            <person name="Wylensek D."/>
            <person name="Hitch T.C.A."/>
            <person name="Clavel T."/>
        </authorList>
    </citation>
    <scope>NUCLEOTIDE SEQUENCE [LARGE SCALE GENOMIC DNA]</scope>
    <source>
        <strain evidence="2 3">RF-GAM-744-WT-7</strain>
    </source>
</reference>
<proteinExistence type="predicted"/>
<dbReference type="RefSeq" id="WP_154544513.1">
    <property type="nucleotide sequence ID" value="NZ_JAQYQY010000039.1"/>
</dbReference>
<organism evidence="2 3">
    <name type="scientific">Mobiluncus porci</name>
    <dbReference type="NCBI Taxonomy" id="2652278"/>
    <lineage>
        <taxon>Bacteria</taxon>
        <taxon>Bacillati</taxon>
        <taxon>Actinomycetota</taxon>
        <taxon>Actinomycetes</taxon>
        <taxon>Actinomycetales</taxon>
        <taxon>Actinomycetaceae</taxon>
        <taxon>Mobiluncus</taxon>
    </lineage>
</organism>
<dbReference type="Proteomes" id="UP000442535">
    <property type="component" value="Unassembled WGS sequence"/>
</dbReference>
<accession>A0A7K0K2L4</accession>
<dbReference type="InterPro" id="IPR021517">
    <property type="entry name" value="DUF3180"/>
</dbReference>
<feature type="transmembrane region" description="Helical" evidence="1">
    <location>
        <begin position="110"/>
        <end position="135"/>
    </location>
</feature>
<protein>
    <submittedName>
        <fullName evidence="2">DUF3180 domain-containing protein</fullName>
    </submittedName>
</protein>
<keyword evidence="3" id="KW-1185">Reference proteome</keyword>
<name>A0A7K0K2L4_9ACTO</name>
<dbReference type="EMBL" id="VUMY01000007">
    <property type="protein sequence ID" value="MST49648.1"/>
    <property type="molecule type" value="Genomic_DNA"/>
</dbReference>
<evidence type="ECO:0000313" key="3">
    <source>
        <dbReference type="Proteomes" id="UP000442535"/>
    </source>
</evidence>
<feature type="transmembrane region" description="Helical" evidence="1">
    <location>
        <begin position="37"/>
        <end position="56"/>
    </location>
</feature>
<keyword evidence="1" id="KW-0472">Membrane</keyword>
<evidence type="ECO:0000256" key="1">
    <source>
        <dbReference type="SAM" id="Phobius"/>
    </source>
</evidence>
<comment type="caution">
    <text evidence="2">The sequence shown here is derived from an EMBL/GenBank/DDBJ whole genome shotgun (WGS) entry which is preliminary data.</text>
</comment>
<gene>
    <name evidence="2" type="ORF">FYJ63_05280</name>
</gene>
<dbReference type="AlphaFoldDB" id="A0A7K0K2L4"/>
<dbReference type="Pfam" id="PF11377">
    <property type="entry name" value="DUF3180"/>
    <property type="match status" value="1"/>
</dbReference>
<keyword evidence="1" id="KW-0812">Transmembrane</keyword>
<sequence>MHSKPLVLLGMALLVGALTVAFFSGLLNRGSNLPASGYEFGLGAAAVTGFTGWLGWHVHRFKERKPTWMSAVGAARVAALSLALSHVGAISAGYFGGQILFLLLNFGNESLLALLGTKIAGLIGASLMVAGGIAVEKICTIDPKDPPPQNAAAATA</sequence>
<feature type="transmembrane region" description="Helical" evidence="1">
    <location>
        <begin position="77"/>
        <end position="104"/>
    </location>
</feature>